<proteinExistence type="inferred from homology"/>
<dbReference type="SMART" id="SM00086">
    <property type="entry name" value="PAC"/>
    <property type="match status" value="2"/>
</dbReference>
<keyword evidence="11" id="KW-0115">cAMP biosynthesis</keyword>
<dbReference type="InterPro" id="IPR000014">
    <property type="entry name" value="PAS"/>
</dbReference>
<dbReference type="EC" id="4.6.1.1" evidence="3"/>
<keyword evidence="10" id="KW-1133">Transmembrane helix</keyword>
<keyword evidence="13 17" id="KW-0456">Lyase</keyword>
<comment type="subunit">
    <text evidence="16">Homodimer. Can also exist as monomer.</text>
</comment>
<dbReference type="RefSeq" id="WP_046282146.1">
    <property type="nucleotide sequence ID" value="NZ_LATL02000263.1"/>
</dbReference>
<dbReference type="PATRIC" id="fig|1637645.4.peg.5231"/>
<evidence type="ECO:0000256" key="7">
    <source>
        <dbReference type="ARBA" id="ARBA00022741"/>
    </source>
</evidence>
<evidence type="ECO:0000256" key="18">
    <source>
        <dbReference type="SAM" id="Coils"/>
    </source>
</evidence>
<dbReference type="Gene3D" id="3.30.450.20">
    <property type="entry name" value="PAS domain"/>
    <property type="match status" value="5"/>
</dbReference>
<evidence type="ECO:0000256" key="17">
    <source>
        <dbReference type="RuleBase" id="RU000405"/>
    </source>
</evidence>
<organism evidence="22 24">
    <name type="scientific">Limnoraphis robusta CS-951</name>
    <dbReference type="NCBI Taxonomy" id="1637645"/>
    <lineage>
        <taxon>Bacteria</taxon>
        <taxon>Bacillati</taxon>
        <taxon>Cyanobacteriota</taxon>
        <taxon>Cyanophyceae</taxon>
        <taxon>Oscillatoriophycideae</taxon>
        <taxon>Oscillatoriales</taxon>
        <taxon>Sirenicapillariaceae</taxon>
        <taxon>Limnoraphis</taxon>
    </lineage>
</organism>
<dbReference type="InterPro" id="IPR028082">
    <property type="entry name" value="Peripla_BP_I"/>
</dbReference>
<dbReference type="InterPro" id="IPR001054">
    <property type="entry name" value="A/G_cyclase"/>
</dbReference>
<keyword evidence="9" id="KW-0460">Magnesium</keyword>
<dbReference type="InterPro" id="IPR035965">
    <property type="entry name" value="PAS-like_dom_sf"/>
</dbReference>
<feature type="domain" description="PAC" evidence="20">
    <location>
        <begin position="884"/>
        <end position="936"/>
    </location>
</feature>
<comment type="subcellular location">
    <subcellularLocation>
        <location evidence="2">Membrane</location>
        <topology evidence="2">Single-pass type I membrane protein</topology>
    </subcellularLocation>
</comment>
<dbReference type="NCBIfam" id="TIGR00229">
    <property type="entry name" value="sensory_box"/>
    <property type="match status" value="1"/>
</dbReference>
<dbReference type="SUPFAM" id="SSF53822">
    <property type="entry name" value="Periplasmic binding protein-like I"/>
    <property type="match status" value="1"/>
</dbReference>
<dbReference type="PROSITE" id="PS50125">
    <property type="entry name" value="GUANYLATE_CYCLASE_2"/>
    <property type="match status" value="1"/>
</dbReference>
<feature type="domain" description="PAS" evidence="19">
    <location>
        <begin position="809"/>
        <end position="879"/>
    </location>
</feature>
<dbReference type="InterPro" id="IPR000700">
    <property type="entry name" value="PAS-assoc_C"/>
</dbReference>
<keyword evidence="6" id="KW-0479">Metal-binding</keyword>
<keyword evidence="12" id="KW-0472">Membrane</keyword>
<dbReference type="SUPFAM" id="SSF55073">
    <property type="entry name" value="Nucleotide cyclase"/>
    <property type="match status" value="1"/>
</dbReference>
<keyword evidence="18" id="KW-0175">Coiled coil</keyword>
<dbReference type="Pfam" id="PF00989">
    <property type="entry name" value="PAS"/>
    <property type="match status" value="1"/>
</dbReference>
<dbReference type="CDD" id="cd07302">
    <property type="entry name" value="CHD"/>
    <property type="match status" value="1"/>
</dbReference>
<dbReference type="SMART" id="SM00091">
    <property type="entry name" value="PAS"/>
    <property type="match status" value="5"/>
</dbReference>
<evidence type="ECO:0000313" key="24">
    <source>
        <dbReference type="Proteomes" id="UP000033607"/>
    </source>
</evidence>
<dbReference type="Pfam" id="PF00211">
    <property type="entry name" value="Guanylate_cyc"/>
    <property type="match status" value="1"/>
</dbReference>
<evidence type="ECO:0000313" key="23">
    <source>
        <dbReference type="EMBL" id="KMW70102.1"/>
    </source>
</evidence>
<dbReference type="PANTHER" id="PTHR47628">
    <property type="match status" value="1"/>
</dbReference>
<dbReference type="InterPro" id="IPR001610">
    <property type="entry name" value="PAC"/>
</dbReference>
<comment type="catalytic activity">
    <reaction evidence="1">
        <text>ATP = 3',5'-cyclic AMP + diphosphate</text>
        <dbReference type="Rhea" id="RHEA:15389"/>
        <dbReference type="ChEBI" id="CHEBI:30616"/>
        <dbReference type="ChEBI" id="CHEBI:33019"/>
        <dbReference type="ChEBI" id="CHEBI:58165"/>
        <dbReference type="EC" id="4.6.1.1"/>
    </reaction>
</comment>
<dbReference type="PROSITE" id="PS50113">
    <property type="entry name" value="PAC"/>
    <property type="match status" value="1"/>
</dbReference>
<dbReference type="GO" id="GO:0046872">
    <property type="term" value="F:metal ion binding"/>
    <property type="evidence" value="ECO:0007669"/>
    <property type="project" value="UniProtKB-KW"/>
</dbReference>
<dbReference type="Proteomes" id="UP000033607">
    <property type="component" value="Unassembled WGS sequence"/>
</dbReference>
<dbReference type="InterPro" id="IPR018297">
    <property type="entry name" value="A/G_cyclase_CS"/>
</dbReference>
<comment type="similarity">
    <text evidence="17">Belongs to the adenylyl cyclase class-4/guanylyl cyclase family.</text>
</comment>
<dbReference type="CDD" id="cd06355">
    <property type="entry name" value="PBP1_FmdD-like"/>
    <property type="match status" value="1"/>
</dbReference>
<evidence type="ECO:0000256" key="10">
    <source>
        <dbReference type="ARBA" id="ARBA00022989"/>
    </source>
</evidence>
<evidence type="ECO:0000259" key="19">
    <source>
        <dbReference type="PROSITE" id="PS50112"/>
    </source>
</evidence>
<dbReference type="OrthoDB" id="456159at2"/>
<evidence type="ECO:0000256" key="9">
    <source>
        <dbReference type="ARBA" id="ARBA00022842"/>
    </source>
</evidence>
<evidence type="ECO:0000256" key="14">
    <source>
        <dbReference type="ARBA" id="ARBA00032597"/>
    </source>
</evidence>
<evidence type="ECO:0000256" key="12">
    <source>
        <dbReference type="ARBA" id="ARBA00023136"/>
    </source>
</evidence>
<reference evidence="22 24" key="1">
    <citation type="submission" date="2015-06" db="EMBL/GenBank/DDBJ databases">
        <title>Draft genome assembly of filamentous brackish cyanobacterium Limnoraphis robusta strain CS-951.</title>
        <authorList>
            <person name="Willis A."/>
            <person name="Parks M."/>
            <person name="Burford M.A."/>
        </authorList>
    </citation>
    <scope>NUCLEOTIDE SEQUENCE [LARGE SCALE GENOMIC DNA]</scope>
    <source>
        <strain evidence="22 24">CS-951</strain>
    </source>
</reference>
<dbReference type="GO" id="GO:0006171">
    <property type="term" value="P:cAMP biosynthetic process"/>
    <property type="evidence" value="ECO:0007669"/>
    <property type="project" value="UniProtKB-KW"/>
</dbReference>
<dbReference type="GO" id="GO:0005886">
    <property type="term" value="C:plasma membrane"/>
    <property type="evidence" value="ECO:0007669"/>
    <property type="project" value="UniProtKB-ARBA"/>
</dbReference>
<name>A0A0F5Y790_9CYAN</name>
<dbReference type="GO" id="GO:0005524">
    <property type="term" value="F:ATP binding"/>
    <property type="evidence" value="ECO:0007669"/>
    <property type="project" value="UniProtKB-KW"/>
</dbReference>
<evidence type="ECO:0000256" key="3">
    <source>
        <dbReference type="ARBA" id="ARBA00012201"/>
    </source>
</evidence>
<evidence type="ECO:0000256" key="1">
    <source>
        <dbReference type="ARBA" id="ARBA00001593"/>
    </source>
</evidence>
<dbReference type="GO" id="GO:0035556">
    <property type="term" value="P:intracellular signal transduction"/>
    <property type="evidence" value="ECO:0007669"/>
    <property type="project" value="InterPro"/>
</dbReference>
<dbReference type="EMBL" id="LATL02000263">
    <property type="protein sequence ID" value="KMW70102.1"/>
    <property type="molecule type" value="Genomic_DNA"/>
</dbReference>
<comment type="caution">
    <text evidence="22">The sequence shown here is derived from an EMBL/GenBank/DDBJ whole genome shotgun (WGS) entry which is preliminary data.</text>
</comment>
<dbReference type="Gene3D" id="3.40.50.2300">
    <property type="match status" value="2"/>
</dbReference>
<evidence type="ECO:0000259" key="21">
    <source>
        <dbReference type="PROSITE" id="PS50125"/>
    </source>
</evidence>
<dbReference type="NCBIfam" id="TIGR03407">
    <property type="entry name" value="urea_ABC_UrtA"/>
    <property type="match status" value="1"/>
</dbReference>
<keyword evidence="8" id="KW-0067">ATP-binding</keyword>
<keyword evidence="5" id="KW-0812">Transmembrane</keyword>
<dbReference type="EMBL" id="LATL02000304">
    <property type="protein sequence ID" value="KKD34734.1"/>
    <property type="molecule type" value="Genomic_DNA"/>
</dbReference>
<feature type="domain" description="Guanylate cyclase" evidence="21">
    <location>
        <begin position="1142"/>
        <end position="1269"/>
    </location>
</feature>
<keyword evidence="7" id="KW-0547">Nucleotide-binding</keyword>
<evidence type="ECO:0000259" key="20">
    <source>
        <dbReference type="PROSITE" id="PS50113"/>
    </source>
</evidence>
<dbReference type="SMART" id="SM00044">
    <property type="entry name" value="CYCc"/>
    <property type="match status" value="1"/>
</dbReference>
<gene>
    <name evidence="22" type="ORF">WN50_29270</name>
    <name evidence="23" type="ORF">WN50_37840</name>
</gene>
<feature type="domain" description="PAS" evidence="19">
    <location>
        <begin position="969"/>
        <end position="1039"/>
    </location>
</feature>
<dbReference type="SUPFAM" id="SSF55785">
    <property type="entry name" value="PYP-like sensor domain (PAS domain)"/>
    <property type="match status" value="5"/>
</dbReference>
<sequence length="1316" mass="148261">MPGVRVGILHSLSGTMAISESPLIDAEQMAIAEINQAGGVLGQLIEPVIVDGASSPATFASQAKKLIQQHQINAIFGCWTSATRLAVKPIVEAYNAQLWYPIHYEGLENSPNIFHTGACANQQVEPTVHWLMQNIGSRFYLLGSDYVFPHTVNKLVKIQLKALGGKVVGEAYAPMGTQDFSAIITRIQQAQPDVILNTLTGDSNIAFYRQFQGAGLTAQDIPIMATSVSETELQTIGEAAVGHLSCWSYFQSLDTPENRQFVANFQARYGDNRVTSDPIEAAYTQVYLWKEAVELAHSFDVDRIRTAAYGVSFAAPGGFVCIKPNHHVSKVCRIGQALPNGQFEVIYSTPNRIKPLPWLGFEESHFNTSEMVTHLLAEVSHSIERAEQLEQKSIELEATQAQLKQEIEVRKRYEEQLKKINENLEQIVEERTAALKESNDRLVEEIVEHKQARLALQTANTRLQAVLEAVPGTVSWVESDLRYIEVNQKLADMFNIPREKFAGQHIGFLGSSSDFNDFVQKLFASRDLEMSREVMTNINNQPCYYLVVARKYDNNKAAFVVGIDISERRRAEEALKQANARLQTVLEAVPGTVSWISSDLRYIEVNQTLANIHSRPREDFANQPIGFLGGGSQFNQFVKQLFNQPEVNAYREISARVRGERRHYMIVAQKYNQNKEAFVVGIDLSNQRRAEAALENTQDQLQAVLDVVPGTVSWISSDLHYLGVNRYLAKTFELTPEEFVNKHIGFLDVSPQFNQFVRDFFASSESDAQREVVSIVRGELRNYLIVAHKYNQKKAAFFVGIDITARKQAEANYRSIFENAVEGIFQTTPEGYFMSANPALARIYGFESPEVLINNLTHVGNQLYVDPERRQKFVQIIHQQGAVVNFESQIRRVDGQFRWISENASAVRDNQGNLLYYEGTVVDITERKQAEDALQQAMDVLESRVEERTAELVREIAERRRIEGALRSSEAELRALFAAMTDVITVFDAQGNYKKIVTTNSEVLYSPTPDRLGKSIFEVFPPAQARMFYSHIQRVLETGKTLNVEYSLPLEQSESGKLQTTNSPLNPESTELIWFAATVSPMPNNCVIWVARNTTERRRVLDALRTEQQKSERLLQNILPRSIAERLKQAPHSIAERFDKATIMFADIVDFTGFSSQIAPTELVDVLNEIFSAFDGLAQKHDLEKIKTIGDSYMVVGGLPTPKDDHAKAIAEMALDMQQEIHRFQRHDGQPFRLRIGINTGPVVAGVIGTRKFIYDLWGDAVNVASRMESHGETGRIQVTTATQGLLKDQYIFEERGFIQVKGIGRMMTYWLKGRK</sequence>
<evidence type="ECO:0000256" key="6">
    <source>
        <dbReference type="ARBA" id="ARBA00022723"/>
    </source>
</evidence>
<dbReference type="Pfam" id="PF13426">
    <property type="entry name" value="PAS_9"/>
    <property type="match status" value="2"/>
</dbReference>
<evidence type="ECO:0000256" key="15">
    <source>
        <dbReference type="ARBA" id="ARBA00032637"/>
    </source>
</evidence>
<evidence type="ECO:0000256" key="13">
    <source>
        <dbReference type="ARBA" id="ARBA00023239"/>
    </source>
</evidence>
<feature type="coiled-coil region" evidence="18">
    <location>
        <begin position="386"/>
        <end position="441"/>
    </location>
</feature>
<evidence type="ECO:0000256" key="11">
    <source>
        <dbReference type="ARBA" id="ARBA00022998"/>
    </source>
</evidence>
<evidence type="ECO:0000256" key="5">
    <source>
        <dbReference type="ARBA" id="ARBA00022692"/>
    </source>
</evidence>
<dbReference type="FunFam" id="3.30.70.1230:FF:000033">
    <property type="entry name" value="Adenylate cyclase"/>
    <property type="match status" value="1"/>
</dbReference>
<evidence type="ECO:0000313" key="22">
    <source>
        <dbReference type="EMBL" id="KKD34734.1"/>
    </source>
</evidence>
<evidence type="ECO:0000256" key="2">
    <source>
        <dbReference type="ARBA" id="ARBA00004479"/>
    </source>
</evidence>
<dbReference type="InterPro" id="IPR013767">
    <property type="entry name" value="PAS_fold"/>
</dbReference>
<dbReference type="Pfam" id="PF13433">
    <property type="entry name" value="Peripla_BP_5"/>
    <property type="match status" value="1"/>
</dbReference>
<dbReference type="InterPro" id="IPR029787">
    <property type="entry name" value="Nucleotide_cyclase"/>
</dbReference>
<dbReference type="Gene3D" id="3.30.70.1230">
    <property type="entry name" value="Nucleotide cyclase"/>
    <property type="match status" value="1"/>
</dbReference>
<dbReference type="CDD" id="cd00130">
    <property type="entry name" value="PAS"/>
    <property type="match status" value="1"/>
</dbReference>
<evidence type="ECO:0000256" key="4">
    <source>
        <dbReference type="ARBA" id="ARBA00021420"/>
    </source>
</evidence>
<evidence type="ECO:0000256" key="16">
    <source>
        <dbReference type="ARBA" id="ARBA00064436"/>
    </source>
</evidence>
<dbReference type="PROSITE" id="PS50112">
    <property type="entry name" value="PAS"/>
    <property type="match status" value="2"/>
</dbReference>
<accession>A0A0F5Y790</accession>
<dbReference type="PROSITE" id="PS00452">
    <property type="entry name" value="GUANYLATE_CYCLASE_1"/>
    <property type="match status" value="1"/>
</dbReference>
<dbReference type="InterPro" id="IPR017777">
    <property type="entry name" value="ABC_urea-bd_UrtA"/>
</dbReference>
<evidence type="ECO:0000256" key="8">
    <source>
        <dbReference type="ARBA" id="ARBA00022840"/>
    </source>
</evidence>
<dbReference type="GO" id="GO:0004016">
    <property type="term" value="F:adenylate cyclase activity"/>
    <property type="evidence" value="ECO:0007669"/>
    <property type="project" value="UniProtKB-EC"/>
</dbReference>
<protein>
    <recommendedName>
        <fullName evidence="4">Adenylate cyclase</fullName>
        <ecNumber evidence="3">4.6.1.1</ecNumber>
    </recommendedName>
    <alternativeName>
        <fullName evidence="14">ATP pyrophosphate-lyase</fullName>
    </alternativeName>
    <alternativeName>
        <fullName evidence="15">Adenylyl cyclase</fullName>
    </alternativeName>
</protein>
<dbReference type="Pfam" id="PF08448">
    <property type="entry name" value="PAS_4"/>
    <property type="match status" value="1"/>
</dbReference>
<dbReference type="InterPro" id="IPR013656">
    <property type="entry name" value="PAS_4"/>
</dbReference>
<dbReference type="PANTHER" id="PTHR47628:SF1">
    <property type="entry name" value="ALIPHATIC AMIDASE EXPRESSION-REGULATING PROTEIN"/>
    <property type="match status" value="1"/>
</dbReference>